<evidence type="ECO:0000259" key="2">
    <source>
        <dbReference type="Pfam" id="PF22725"/>
    </source>
</evidence>
<dbReference type="OrthoDB" id="9815825at2"/>
<reference evidence="3" key="1">
    <citation type="submission" date="2018-09" db="EMBL/GenBank/DDBJ databases">
        <title>Murine metabolic-syndrome-specific gut microbial biobank.</title>
        <authorList>
            <person name="Liu C."/>
        </authorList>
    </citation>
    <scope>NUCLEOTIDE SEQUENCE</scope>
    <source>
        <strain evidence="3">D42-62</strain>
    </source>
</reference>
<feature type="domain" description="Gfo/Idh/MocA-like oxidoreductase N-terminal" evidence="1">
    <location>
        <begin position="2"/>
        <end position="109"/>
    </location>
</feature>
<proteinExistence type="predicted"/>
<evidence type="ECO:0000313" key="3">
    <source>
        <dbReference type="EMBL" id="NBJ92528.1"/>
    </source>
</evidence>
<keyword evidence="4" id="KW-1185">Reference proteome</keyword>
<dbReference type="PANTHER" id="PTHR43377">
    <property type="entry name" value="BILIVERDIN REDUCTASE A"/>
    <property type="match status" value="1"/>
</dbReference>
<dbReference type="EMBL" id="QZDT01000009">
    <property type="protein sequence ID" value="NBJ92528.1"/>
    <property type="molecule type" value="Genomic_DNA"/>
</dbReference>
<dbReference type="Proteomes" id="UP001154420">
    <property type="component" value="Unassembled WGS sequence"/>
</dbReference>
<dbReference type="InterPro" id="IPR051450">
    <property type="entry name" value="Gfo/Idh/MocA_Oxidoreductases"/>
</dbReference>
<protein>
    <submittedName>
        <fullName evidence="3">Gfo/Idh/MocA family oxidoreductase</fullName>
    </submittedName>
</protein>
<organism evidence="3 4">
    <name type="scientific">Parablautia muri</name>
    <dbReference type="NCBI Taxonomy" id="2320879"/>
    <lineage>
        <taxon>Bacteria</taxon>
        <taxon>Bacillati</taxon>
        <taxon>Bacillota</taxon>
        <taxon>Clostridia</taxon>
        <taxon>Lachnospirales</taxon>
        <taxon>Lachnospiraceae</taxon>
        <taxon>Parablautia</taxon>
    </lineage>
</organism>
<feature type="domain" description="GFO/IDH/MocA-like oxidoreductase" evidence="2">
    <location>
        <begin position="125"/>
        <end position="223"/>
    </location>
</feature>
<sequence>MKFLFIGLGSIARQHINNLKELCPNGCITVFRSGKGKRLTRELGEIIDRTVYNIYELEPWYDAVFITNPTSMHYDSLCRYQDKSDHFFIEKPVFQTGTEDIRRFLESEKTYYVACPLRYTNVIQYVKKNIDFSSIYSIRCISSSYLPDWRPGIDYRDTYSAHKRLGGGVSIDLIHEWDYLHYLVGKPRDMKCFIRRKSDLEIDSDDIAVYIAEYEDKIVELHLDYFGKETIRKIELFANEDTIIVDLIKQQIEWLKQGKRIELQEERNEFQKRELKHFFNIMGGQCICDNDLENACEVLRIARGII</sequence>
<dbReference type="InterPro" id="IPR036291">
    <property type="entry name" value="NAD(P)-bd_dom_sf"/>
</dbReference>
<dbReference type="Gene3D" id="3.40.50.720">
    <property type="entry name" value="NAD(P)-binding Rossmann-like Domain"/>
    <property type="match status" value="1"/>
</dbReference>
<dbReference type="InterPro" id="IPR000683">
    <property type="entry name" value="Gfo/Idh/MocA-like_OxRdtase_N"/>
</dbReference>
<comment type="caution">
    <text evidence="3">The sequence shown here is derived from an EMBL/GenBank/DDBJ whole genome shotgun (WGS) entry which is preliminary data.</text>
</comment>
<dbReference type="SUPFAM" id="SSF51735">
    <property type="entry name" value="NAD(P)-binding Rossmann-fold domains"/>
    <property type="match status" value="1"/>
</dbReference>
<name>A0A9X5GQS5_9FIRM</name>
<dbReference type="InterPro" id="IPR055170">
    <property type="entry name" value="GFO_IDH_MocA-like_dom"/>
</dbReference>
<evidence type="ECO:0000259" key="1">
    <source>
        <dbReference type="Pfam" id="PF01408"/>
    </source>
</evidence>
<dbReference type="Gene3D" id="3.30.360.10">
    <property type="entry name" value="Dihydrodipicolinate Reductase, domain 2"/>
    <property type="match status" value="1"/>
</dbReference>
<dbReference type="Pfam" id="PF22725">
    <property type="entry name" value="GFO_IDH_MocA_C3"/>
    <property type="match status" value="1"/>
</dbReference>
<gene>
    <name evidence="3" type="ORF">D5281_07945</name>
</gene>
<dbReference type="RefSeq" id="WP_160559621.1">
    <property type="nucleotide sequence ID" value="NZ_QZDT01000009.1"/>
</dbReference>
<dbReference type="GO" id="GO:0000166">
    <property type="term" value="F:nucleotide binding"/>
    <property type="evidence" value="ECO:0007669"/>
    <property type="project" value="InterPro"/>
</dbReference>
<accession>A0A9X5GQS5</accession>
<dbReference type="PANTHER" id="PTHR43377:SF1">
    <property type="entry name" value="BILIVERDIN REDUCTASE A"/>
    <property type="match status" value="1"/>
</dbReference>
<dbReference type="SUPFAM" id="SSF55347">
    <property type="entry name" value="Glyceraldehyde-3-phosphate dehydrogenase-like, C-terminal domain"/>
    <property type="match status" value="1"/>
</dbReference>
<evidence type="ECO:0000313" key="4">
    <source>
        <dbReference type="Proteomes" id="UP001154420"/>
    </source>
</evidence>
<dbReference type="AlphaFoldDB" id="A0A9X5GQS5"/>
<dbReference type="Pfam" id="PF01408">
    <property type="entry name" value="GFO_IDH_MocA"/>
    <property type="match status" value="1"/>
</dbReference>